<dbReference type="EMBL" id="KQ418196">
    <property type="protein sequence ID" value="KOF88265.1"/>
    <property type="molecule type" value="Genomic_DNA"/>
</dbReference>
<proteinExistence type="predicted"/>
<dbReference type="AlphaFoldDB" id="A0A0L8HHL1"/>
<organism evidence="1">
    <name type="scientific">Octopus bimaculoides</name>
    <name type="common">California two-spotted octopus</name>
    <dbReference type="NCBI Taxonomy" id="37653"/>
    <lineage>
        <taxon>Eukaryota</taxon>
        <taxon>Metazoa</taxon>
        <taxon>Spiralia</taxon>
        <taxon>Lophotrochozoa</taxon>
        <taxon>Mollusca</taxon>
        <taxon>Cephalopoda</taxon>
        <taxon>Coleoidea</taxon>
        <taxon>Octopodiformes</taxon>
        <taxon>Octopoda</taxon>
        <taxon>Incirrata</taxon>
        <taxon>Octopodidae</taxon>
        <taxon>Octopus</taxon>
    </lineage>
</organism>
<name>A0A0L8HHL1_OCTBM</name>
<evidence type="ECO:0000313" key="1">
    <source>
        <dbReference type="EMBL" id="KOF88265.1"/>
    </source>
</evidence>
<gene>
    <name evidence="1" type="ORF">OCBIM_22015118mg</name>
</gene>
<protein>
    <submittedName>
        <fullName evidence="1">Uncharacterized protein</fullName>
    </submittedName>
</protein>
<sequence>MLQVRDDVIERTSRRHTHLLSLGRGRKQREYGTLKNKQISVCQVSLKEFCHSRRGKKIILKREGGKLPRA</sequence>
<accession>A0A0L8HHL1</accession>
<reference evidence="1" key="1">
    <citation type="submission" date="2015-07" db="EMBL/GenBank/DDBJ databases">
        <title>MeaNS - Measles Nucleotide Surveillance Program.</title>
        <authorList>
            <person name="Tran T."/>
            <person name="Druce J."/>
        </authorList>
    </citation>
    <scope>NUCLEOTIDE SEQUENCE</scope>
    <source>
        <strain evidence="1">UCB-OBI-ISO-001</strain>
        <tissue evidence="1">Gonad</tissue>
    </source>
</reference>